<keyword evidence="2" id="KW-1185">Reference proteome</keyword>
<accession>A0A7W7YLF4</accession>
<comment type="caution">
    <text evidence="1">The sequence shown here is derived from an EMBL/GenBank/DDBJ whole genome shotgun (WGS) entry which is preliminary data.</text>
</comment>
<evidence type="ECO:0000313" key="1">
    <source>
        <dbReference type="EMBL" id="MBB5038244.1"/>
    </source>
</evidence>
<dbReference type="Proteomes" id="UP000534294">
    <property type="component" value="Unassembled WGS sequence"/>
</dbReference>
<name>A0A7W7YLF4_9BACT</name>
<protein>
    <submittedName>
        <fullName evidence="1">Uncharacterized protein</fullName>
    </submittedName>
</protein>
<gene>
    <name evidence="1" type="ORF">HNQ64_002502</name>
</gene>
<organism evidence="1 2">
    <name type="scientific">Prosthecobacter dejongeii</name>
    <dbReference type="NCBI Taxonomy" id="48465"/>
    <lineage>
        <taxon>Bacteria</taxon>
        <taxon>Pseudomonadati</taxon>
        <taxon>Verrucomicrobiota</taxon>
        <taxon>Verrucomicrobiia</taxon>
        <taxon>Verrucomicrobiales</taxon>
        <taxon>Verrucomicrobiaceae</taxon>
        <taxon>Prosthecobacter</taxon>
    </lineage>
</organism>
<evidence type="ECO:0000313" key="2">
    <source>
        <dbReference type="Proteomes" id="UP000534294"/>
    </source>
</evidence>
<proteinExistence type="predicted"/>
<dbReference type="AlphaFoldDB" id="A0A7W7YLF4"/>
<dbReference type="EMBL" id="JACHIF010000004">
    <property type="protein sequence ID" value="MBB5038244.1"/>
    <property type="molecule type" value="Genomic_DNA"/>
</dbReference>
<reference evidence="1 2" key="1">
    <citation type="submission" date="2020-08" db="EMBL/GenBank/DDBJ databases">
        <title>Genomic Encyclopedia of Type Strains, Phase IV (KMG-IV): sequencing the most valuable type-strain genomes for metagenomic binning, comparative biology and taxonomic classification.</title>
        <authorList>
            <person name="Goeker M."/>
        </authorList>
    </citation>
    <scope>NUCLEOTIDE SEQUENCE [LARGE SCALE GENOMIC DNA]</scope>
    <source>
        <strain evidence="1 2">DSM 12251</strain>
    </source>
</reference>
<sequence>MRVQVSHHHSCAYGYFSDATGETCLISETTANWPAIVIGYEHHKMMLRVGHVRELLPLLQRFTMTGKLIEPVWEDYLI</sequence>